<protein>
    <submittedName>
        <fullName evidence="3">Uncharacterized protein</fullName>
    </submittedName>
</protein>
<reference evidence="3 4" key="1">
    <citation type="submission" date="2023-11" db="EMBL/GenBank/DDBJ databases">
        <title>Halocaridina rubra genome assembly.</title>
        <authorList>
            <person name="Smith C."/>
        </authorList>
    </citation>
    <scope>NUCLEOTIDE SEQUENCE [LARGE SCALE GENOMIC DNA]</scope>
    <source>
        <strain evidence="3">EP-1</strain>
        <tissue evidence="3">Whole</tissue>
    </source>
</reference>
<proteinExistence type="predicted"/>
<feature type="coiled-coil region" evidence="1">
    <location>
        <begin position="192"/>
        <end position="240"/>
    </location>
</feature>
<gene>
    <name evidence="3" type="ORF">SK128_001959</name>
</gene>
<sequence length="300" mass="34760">MHRKAELRVATSLKRRRQSDEVEEDVEEEDDDGGHVDWAGQANKARSALLEADQTASGQELHYRLLLEDARTKTDQAALQADQAMKMFTDMQRKLVRRSFSALPPEKDRQKKVEELLQRQQQVEEQLKQARAAYFSLAIKKNHLEEEMLRKQEQNSDQVSIDEMLRLVVETEAFTEEIGVQENTLLTQKVSLDTIQNQISKQLQLKKEIRKEIVEAQEQVDHLKQQLKKKKDDLKELTKKQLSSRKQASKLKPSTRILSDSVLAKDLETKLTLKEDLEDELQRLKKTCGRKKITSSQSDT</sequence>
<keyword evidence="1" id="KW-0175">Coiled coil</keyword>
<organism evidence="3 4">
    <name type="scientific">Halocaridina rubra</name>
    <name type="common">Hawaiian red shrimp</name>
    <dbReference type="NCBI Taxonomy" id="373956"/>
    <lineage>
        <taxon>Eukaryota</taxon>
        <taxon>Metazoa</taxon>
        <taxon>Ecdysozoa</taxon>
        <taxon>Arthropoda</taxon>
        <taxon>Crustacea</taxon>
        <taxon>Multicrustacea</taxon>
        <taxon>Malacostraca</taxon>
        <taxon>Eumalacostraca</taxon>
        <taxon>Eucarida</taxon>
        <taxon>Decapoda</taxon>
        <taxon>Pleocyemata</taxon>
        <taxon>Caridea</taxon>
        <taxon>Atyoidea</taxon>
        <taxon>Atyidae</taxon>
        <taxon>Halocaridina</taxon>
    </lineage>
</organism>
<feature type="region of interest" description="Disordered" evidence="2">
    <location>
        <begin position="1"/>
        <end position="40"/>
    </location>
</feature>
<dbReference type="EMBL" id="JAXCGZ010013351">
    <property type="protein sequence ID" value="KAK7072750.1"/>
    <property type="molecule type" value="Genomic_DNA"/>
</dbReference>
<evidence type="ECO:0000256" key="2">
    <source>
        <dbReference type="SAM" id="MobiDB-lite"/>
    </source>
</evidence>
<feature type="coiled-coil region" evidence="1">
    <location>
        <begin position="106"/>
        <end position="133"/>
    </location>
</feature>
<feature type="compositionally biased region" description="Acidic residues" evidence="2">
    <location>
        <begin position="21"/>
        <end position="32"/>
    </location>
</feature>
<comment type="caution">
    <text evidence="3">The sequence shown here is derived from an EMBL/GenBank/DDBJ whole genome shotgun (WGS) entry which is preliminary data.</text>
</comment>
<feature type="coiled-coil region" evidence="1">
    <location>
        <begin position="264"/>
        <end position="294"/>
    </location>
</feature>
<name>A0AAN8WUW1_HALRR</name>
<evidence type="ECO:0000256" key="1">
    <source>
        <dbReference type="SAM" id="Coils"/>
    </source>
</evidence>
<accession>A0AAN8WUW1</accession>
<dbReference type="Proteomes" id="UP001381693">
    <property type="component" value="Unassembled WGS sequence"/>
</dbReference>
<dbReference type="AlphaFoldDB" id="A0AAN8WUW1"/>
<evidence type="ECO:0000313" key="4">
    <source>
        <dbReference type="Proteomes" id="UP001381693"/>
    </source>
</evidence>
<keyword evidence="4" id="KW-1185">Reference proteome</keyword>
<evidence type="ECO:0000313" key="3">
    <source>
        <dbReference type="EMBL" id="KAK7072750.1"/>
    </source>
</evidence>